<dbReference type="InterPro" id="IPR008271">
    <property type="entry name" value="Ser/Thr_kinase_AS"/>
</dbReference>
<protein>
    <submittedName>
        <fullName evidence="2">Serine/threonine-protein kinase GG21441</fullName>
    </submittedName>
</protein>
<name>A0AA37H1U9_9PEZI</name>
<dbReference type="PROSITE" id="PS00108">
    <property type="entry name" value="PROTEIN_KINASE_ST"/>
    <property type="match status" value="1"/>
</dbReference>
<keyword evidence="3" id="KW-1185">Reference proteome</keyword>
<dbReference type="AlphaFoldDB" id="A0AA37H1U9"/>
<keyword evidence="2" id="KW-0418">Kinase</keyword>
<evidence type="ECO:0000259" key="1">
    <source>
        <dbReference type="PROSITE" id="PS50011"/>
    </source>
</evidence>
<dbReference type="PANTHER" id="PTHR44167:SF24">
    <property type="entry name" value="SERINE_THREONINE-PROTEIN KINASE CHK2"/>
    <property type="match status" value="1"/>
</dbReference>
<dbReference type="GO" id="GO:0004674">
    <property type="term" value="F:protein serine/threonine kinase activity"/>
    <property type="evidence" value="ECO:0007669"/>
    <property type="project" value="TreeGrafter"/>
</dbReference>
<keyword evidence="2" id="KW-0808">Transferase</keyword>
<dbReference type="EMBL" id="BPPX01000048">
    <property type="protein sequence ID" value="GJC90053.1"/>
    <property type="molecule type" value="Genomic_DNA"/>
</dbReference>
<dbReference type="InterPro" id="IPR000719">
    <property type="entry name" value="Prot_kinase_dom"/>
</dbReference>
<dbReference type="Gene3D" id="1.10.510.10">
    <property type="entry name" value="Transferase(Phosphotransferase) domain 1"/>
    <property type="match status" value="1"/>
</dbReference>
<dbReference type="GO" id="GO:0044773">
    <property type="term" value="P:mitotic DNA damage checkpoint signaling"/>
    <property type="evidence" value="ECO:0007669"/>
    <property type="project" value="TreeGrafter"/>
</dbReference>
<dbReference type="GO" id="GO:0005634">
    <property type="term" value="C:nucleus"/>
    <property type="evidence" value="ECO:0007669"/>
    <property type="project" value="TreeGrafter"/>
</dbReference>
<reference evidence="2 3" key="1">
    <citation type="submission" date="2021-07" db="EMBL/GenBank/DDBJ databases">
        <title>Genome data of Colletotrichum spaethianum.</title>
        <authorList>
            <person name="Utami Y.D."/>
            <person name="Hiruma K."/>
        </authorList>
    </citation>
    <scope>NUCLEOTIDE SEQUENCE [LARGE SCALE GENOMIC DNA]</scope>
    <source>
        <strain evidence="2 3">MAFF 242679</strain>
    </source>
</reference>
<dbReference type="GO" id="GO:0005524">
    <property type="term" value="F:ATP binding"/>
    <property type="evidence" value="ECO:0007669"/>
    <property type="project" value="InterPro"/>
</dbReference>
<dbReference type="Proteomes" id="UP001055172">
    <property type="component" value="Unassembled WGS sequence"/>
</dbReference>
<sequence length="163" mass="18738">MTYLHNKDIIHNDIKPANITYSPLHGPVLIDFGLATSANEIMMTGGTPWYVPPDLSVEQQRVAPGEVWALGVTMLYVLEKIRLPEKTTKSWLIREVNQGSDAKEQMMKWLNIVARNRKMLNCNDFVEGLVSQMLQPKRKQRIRFAQIDVAFEMPQRQLLQDTS</sequence>
<comment type="caution">
    <text evidence="2">The sequence shown here is derived from an EMBL/GenBank/DDBJ whole genome shotgun (WGS) entry which is preliminary data.</text>
</comment>
<dbReference type="Pfam" id="PF00069">
    <property type="entry name" value="Pkinase"/>
    <property type="match status" value="1"/>
</dbReference>
<dbReference type="PANTHER" id="PTHR44167">
    <property type="entry name" value="OVARIAN-SPECIFIC SERINE/THREONINE-PROTEIN KINASE LOK-RELATED"/>
    <property type="match status" value="1"/>
</dbReference>
<feature type="domain" description="Protein kinase" evidence="1">
    <location>
        <begin position="1"/>
        <end position="159"/>
    </location>
</feature>
<dbReference type="InterPro" id="IPR011009">
    <property type="entry name" value="Kinase-like_dom_sf"/>
</dbReference>
<dbReference type="PROSITE" id="PS50011">
    <property type="entry name" value="PROTEIN_KINASE_DOM"/>
    <property type="match status" value="1"/>
</dbReference>
<accession>A0AA37H1U9</accession>
<evidence type="ECO:0000313" key="3">
    <source>
        <dbReference type="Proteomes" id="UP001055172"/>
    </source>
</evidence>
<proteinExistence type="predicted"/>
<evidence type="ECO:0000313" key="2">
    <source>
        <dbReference type="EMBL" id="GJC90053.1"/>
    </source>
</evidence>
<gene>
    <name evidence="2" type="ORF">ColLi_12891</name>
</gene>
<dbReference type="SUPFAM" id="SSF56112">
    <property type="entry name" value="Protein kinase-like (PK-like)"/>
    <property type="match status" value="1"/>
</dbReference>
<organism evidence="2 3">
    <name type="scientific">Colletotrichum liriopes</name>
    <dbReference type="NCBI Taxonomy" id="708192"/>
    <lineage>
        <taxon>Eukaryota</taxon>
        <taxon>Fungi</taxon>
        <taxon>Dikarya</taxon>
        <taxon>Ascomycota</taxon>
        <taxon>Pezizomycotina</taxon>
        <taxon>Sordariomycetes</taxon>
        <taxon>Hypocreomycetidae</taxon>
        <taxon>Glomerellales</taxon>
        <taxon>Glomerellaceae</taxon>
        <taxon>Colletotrichum</taxon>
        <taxon>Colletotrichum spaethianum species complex</taxon>
    </lineage>
</organism>